<evidence type="ECO:0000256" key="2">
    <source>
        <dbReference type="ARBA" id="ARBA00022801"/>
    </source>
</evidence>
<evidence type="ECO:0000256" key="3">
    <source>
        <dbReference type="ARBA" id="ARBA00022833"/>
    </source>
</evidence>
<dbReference type="Gene3D" id="3.20.20.140">
    <property type="entry name" value="Metal-dependent hydrolases"/>
    <property type="match status" value="1"/>
</dbReference>
<keyword evidence="7" id="KW-1185">Reference proteome</keyword>
<dbReference type="PANTHER" id="PTHR43794:SF11">
    <property type="entry name" value="AMIDOHYDROLASE-RELATED DOMAIN-CONTAINING PROTEIN"/>
    <property type="match status" value="1"/>
</dbReference>
<dbReference type="SUPFAM" id="SSF51556">
    <property type="entry name" value="Metallo-dependent hydrolases"/>
    <property type="match status" value="1"/>
</dbReference>
<feature type="domain" description="Amidohydrolase-related" evidence="4">
    <location>
        <begin position="57"/>
        <end position="376"/>
    </location>
</feature>
<reference evidence="6" key="2">
    <citation type="journal article" date="2018" name="MBio">
        <title>Insights into the evolution of host association through the isolation and characterization of a novel human periodontal pathobiont, Desulfobulbus oralis.</title>
        <authorList>
            <person name="Cross K.L."/>
            <person name="Chirania P."/>
            <person name="Xiong W."/>
            <person name="Beall C.J."/>
            <person name="Elkins J.G."/>
            <person name="Giannone R.J."/>
            <person name="Griffen A.L."/>
            <person name="Guss A.M."/>
            <person name="Hettich R.L."/>
            <person name="Joshi S.S."/>
            <person name="Mokrzan E.M."/>
            <person name="Martin R.K."/>
            <person name="Zhulin I.B."/>
            <person name="Leys E.J."/>
            <person name="Podar M."/>
        </authorList>
    </citation>
    <scope>NUCLEOTIDE SEQUENCE [LARGE SCALE GENOMIC DNA]</scope>
    <source>
        <strain evidence="6">ORNL</strain>
    </source>
</reference>
<protein>
    <submittedName>
        <fullName evidence="6">Uncharacterized protein</fullName>
    </submittedName>
</protein>
<dbReference type="InterPro" id="IPR054418">
    <property type="entry name" value="MQNX/HUTI_composite_N"/>
</dbReference>
<dbReference type="SUPFAM" id="SSF51338">
    <property type="entry name" value="Composite domain of metallo-dependent hydrolases"/>
    <property type="match status" value="1"/>
</dbReference>
<gene>
    <name evidence="6" type="ORF">CAY53_06265</name>
</gene>
<name>A0A2L1GN66_9BACT</name>
<dbReference type="InterPro" id="IPR006680">
    <property type="entry name" value="Amidohydro-rel"/>
</dbReference>
<dbReference type="Proteomes" id="UP000239867">
    <property type="component" value="Chromosome"/>
</dbReference>
<dbReference type="Pfam" id="PF22039">
    <property type="entry name" value="HUTI_composite_bact"/>
    <property type="match status" value="1"/>
</dbReference>
<dbReference type="InterPro" id="IPR011059">
    <property type="entry name" value="Metal-dep_hydrolase_composite"/>
</dbReference>
<proteinExistence type="predicted"/>
<keyword evidence="1" id="KW-0479">Metal-binding</keyword>
<dbReference type="InterPro" id="IPR050287">
    <property type="entry name" value="MTA/SAH_deaminase"/>
</dbReference>
<dbReference type="RefSeq" id="WP_104936410.1">
    <property type="nucleotide sequence ID" value="NZ_CP021255.1"/>
</dbReference>
<evidence type="ECO:0000313" key="7">
    <source>
        <dbReference type="Proteomes" id="UP000239867"/>
    </source>
</evidence>
<dbReference type="PANTHER" id="PTHR43794">
    <property type="entry name" value="AMINOHYDROLASE SSNA-RELATED"/>
    <property type="match status" value="1"/>
</dbReference>
<reference evidence="6" key="1">
    <citation type="submission" date="2017-05" db="EMBL/GenBank/DDBJ databases">
        <authorList>
            <person name="Song R."/>
            <person name="Chenine A.L."/>
            <person name="Ruprecht R.M."/>
        </authorList>
    </citation>
    <scope>NUCLEOTIDE SEQUENCE</scope>
    <source>
        <strain evidence="6">ORNL</strain>
    </source>
</reference>
<dbReference type="KEGG" id="deo:CAY53_06265"/>
<feature type="domain" description="Aminodeoxyfutalosine deaminase/Imidazolonepropionase-like composite" evidence="5">
    <location>
        <begin position="22"/>
        <end position="46"/>
    </location>
</feature>
<dbReference type="GO" id="GO:0046872">
    <property type="term" value="F:metal ion binding"/>
    <property type="evidence" value="ECO:0007669"/>
    <property type="project" value="UniProtKB-KW"/>
</dbReference>
<accession>A0A2L1GN66</accession>
<evidence type="ECO:0000313" key="6">
    <source>
        <dbReference type="EMBL" id="AVD71135.1"/>
    </source>
</evidence>
<dbReference type="Pfam" id="PF01979">
    <property type="entry name" value="Amidohydro_1"/>
    <property type="match status" value="1"/>
</dbReference>
<evidence type="ECO:0000256" key="1">
    <source>
        <dbReference type="ARBA" id="ARBA00022723"/>
    </source>
</evidence>
<dbReference type="InterPro" id="IPR032466">
    <property type="entry name" value="Metal_Hydrolase"/>
</dbReference>
<evidence type="ECO:0000259" key="5">
    <source>
        <dbReference type="Pfam" id="PF22039"/>
    </source>
</evidence>
<dbReference type="EMBL" id="CP021255">
    <property type="protein sequence ID" value="AVD71135.1"/>
    <property type="molecule type" value="Genomic_DNA"/>
</dbReference>
<dbReference type="Gene3D" id="2.30.40.10">
    <property type="entry name" value="Urease, subunit C, domain 1"/>
    <property type="match status" value="1"/>
</dbReference>
<evidence type="ECO:0000259" key="4">
    <source>
        <dbReference type="Pfam" id="PF01979"/>
    </source>
</evidence>
<sequence>MAIVLHTAAWLVPVAALPIKKGAVAVAAGKIVAVGPLAEVQARFPGVATHDHGEAALTPALINAHSHLELAHLHELSQQPHVGSFTAWVAKLLALRSQKGDNGAASAALAECRRLYDEGVSVLADIGNSDLPLDLMDRFPGRLLAFHEYLGITERDSDRNRARLQLEADSRLCSAHAPYSTHPALLQALKSRARRLGQILPIHVAEPPEELELLRSGGGEMAAFSRARAQDELHFQPAVAPTEGSIHYLYRLGLLDAETLCVHAVHLSEAELDILAGTGAKVCLCPGSNRFLGVGSAPVLRFLAHGILPALGTDSSASNPELSLWREMRLLAETPGLKPETIFAMATLGGAAALGLDRDFGSLAVGKSADMILVPLDRAVPDPAGLMQALVSPPGRHVIKRIAP</sequence>
<dbReference type="GO" id="GO:0016810">
    <property type="term" value="F:hydrolase activity, acting on carbon-nitrogen (but not peptide) bonds"/>
    <property type="evidence" value="ECO:0007669"/>
    <property type="project" value="InterPro"/>
</dbReference>
<dbReference type="AlphaFoldDB" id="A0A2L1GN66"/>
<organism evidence="6 7">
    <name type="scientific">Desulfobulbus oralis</name>
    <dbReference type="NCBI Taxonomy" id="1986146"/>
    <lineage>
        <taxon>Bacteria</taxon>
        <taxon>Pseudomonadati</taxon>
        <taxon>Thermodesulfobacteriota</taxon>
        <taxon>Desulfobulbia</taxon>
        <taxon>Desulfobulbales</taxon>
        <taxon>Desulfobulbaceae</taxon>
        <taxon>Desulfobulbus</taxon>
    </lineage>
</organism>
<keyword evidence="3" id="KW-0862">Zinc</keyword>
<keyword evidence="2" id="KW-0378">Hydrolase</keyword>
<dbReference type="OrthoDB" id="9807210at2"/>